<dbReference type="Proteomes" id="UP000025227">
    <property type="component" value="Unplaced"/>
</dbReference>
<evidence type="ECO:0000313" key="12">
    <source>
        <dbReference type="WBParaSite" id="HCON_00032450-00001"/>
    </source>
</evidence>
<keyword evidence="11" id="KW-1185">Reference proteome</keyword>
<dbReference type="WBParaSite" id="HCON_00032450-00001">
    <property type="protein sequence ID" value="HCON_00032450-00001"/>
    <property type="gene ID" value="HCON_00032450"/>
</dbReference>
<dbReference type="GO" id="GO:0008474">
    <property type="term" value="F:palmitoyl-(protein) hydrolase activity"/>
    <property type="evidence" value="ECO:0007669"/>
    <property type="project" value="UniProtKB-EC"/>
</dbReference>
<dbReference type="InterPro" id="IPR029058">
    <property type="entry name" value="AB_hydrolase_fold"/>
</dbReference>
<dbReference type="OMA" id="KFVMVMF"/>
<dbReference type="PANTHER" id="PTHR11247:SF8">
    <property type="entry name" value="PALMITOYL-PROTEIN THIOESTERASE 1"/>
    <property type="match status" value="1"/>
</dbReference>
<feature type="signal peptide" evidence="10">
    <location>
        <begin position="1"/>
        <end position="16"/>
    </location>
</feature>
<protein>
    <recommendedName>
        <fullName evidence="3">Palmitoyl-protein thioesterase 1</fullName>
        <ecNumber evidence="2">3.1.2.22</ecNumber>
    </recommendedName>
    <alternativeName>
        <fullName evidence="8">Palmitoyl-protein hydrolase 1</fullName>
    </alternativeName>
</protein>
<evidence type="ECO:0000256" key="4">
    <source>
        <dbReference type="ARBA" id="ARBA00022729"/>
    </source>
</evidence>
<dbReference type="Gene3D" id="3.40.50.1820">
    <property type="entry name" value="alpha/beta hydrolase"/>
    <property type="match status" value="1"/>
</dbReference>
<proteinExistence type="inferred from homology"/>
<comment type="similarity">
    <text evidence="1">Belongs to the palmitoyl-protein thioesterase family.</text>
</comment>
<reference evidence="12" key="1">
    <citation type="submission" date="2020-12" db="UniProtKB">
        <authorList>
            <consortium name="WormBaseParasite"/>
        </authorList>
    </citation>
    <scope>IDENTIFICATION</scope>
    <source>
        <strain evidence="12">MHco3</strain>
    </source>
</reference>
<evidence type="ECO:0000256" key="6">
    <source>
        <dbReference type="ARBA" id="ARBA00023157"/>
    </source>
</evidence>
<sequence length="313" mass="36464">MRIFLVLLICLAIVSAFHNVRRHRRHRRRIRHKTITLKAVPVVIWHGMGDNCCNPFSMGNIKKIIEENIDGIYVKSLMFGDNMIEDTEKGFFADMNDLVADACKQIRNDTLLQFGYNAIGFSQGAQFIRAVAQRCPDPPIKNLISVGGQHQGVFGLPYCPGDTTLCNMIRRLLDLGAYNHYVQHQVVQAQYWHDPLHEDEYKEKSIFLADINNEREINTDYKKNLLNLKNMLLIKFTKDHMVVPMESSWFGYYKEGDIDTIMTMNETKLYTEDRIGLKKLHETGRLHFLEIEGDHLKITREEFKKEVIDKFLK</sequence>
<name>A0A7I5E6N8_HAECO</name>
<evidence type="ECO:0000256" key="3">
    <source>
        <dbReference type="ARBA" id="ARBA00014212"/>
    </source>
</evidence>
<organism evidence="11 12">
    <name type="scientific">Haemonchus contortus</name>
    <name type="common">Barber pole worm</name>
    <dbReference type="NCBI Taxonomy" id="6289"/>
    <lineage>
        <taxon>Eukaryota</taxon>
        <taxon>Metazoa</taxon>
        <taxon>Ecdysozoa</taxon>
        <taxon>Nematoda</taxon>
        <taxon>Chromadorea</taxon>
        <taxon>Rhabditida</taxon>
        <taxon>Rhabditina</taxon>
        <taxon>Rhabditomorpha</taxon>
        <taxon>Strongyloidea</taxon>
        <taxon>Trichostrongylidae</taxon>
        <taxon>Haemonchus</taxon>
    </lineage>
</organism>
<evidence type="ECO:0000313" key="11">
    <source>
        <dbReference type="Proteomes" id="UP000025227"/>
    </source>
</evidence>
<keyword evidence="6" id="KW-1015">Disulfide bond</keyword>
<evidence type="ECO:0000256" key="7">
    <source>
        <dbReference type="ARBA" id="ARBA00023180"/>
    </source>
</evidence>
<dbReference type="EC" id="3.1.2.22" evidence="2"/>
<evidence type="ECO:0000256" key="8">
    <source>
        <dbReference type="ARBA" id="ARBA00031934"/>
    </source>
</evidence>
<dbReference type="GO" id="GO:0005764">
    <property type="term" value="C:lysosome"/>
    <property type="evidence" value="ECO:0007669"/>
    <property type="project" value="TreeGrafter"/>
</dbReference>
<dbReference type="AlphaFoldDB" id="A0A7I5E6N8"/>
<evidence type="ECO:0000256" key="9">
    <source>
        <dbReference type="ARBA" id="ARBA00047409"/>
    </source>
</evidence>
<keyword evidence="5" id="KW-0378">Hydrolase</keyword>
<dbReference type="InterPro" id="IPR002472">
    <property type="entry name" value="Palm_thioest"/>
</dbReference>
<evidence type="ECO:0000256" key="5">
    <source>
        <dbReference type="ARBA" id="ARBA00022801"/>
    </source>
</evidence>
<evidence type="ECO:0000256" key="1">
    <source>
        <dbReference type="ARBA" id="ARBA00010758"/>
    </source>
</evidence>
<keyword evidence="7" id="KW-0325">Glycoprotein</keyword>
<accession>A0A7I5E6N8</accession>
<dbReference type="PANTHER" id="PTHR11247">
    <property type="entry name" value="PALMITOYL-PROTEIN THIOESTERASE/DOLICHYLDIPHOSPHATASE 1"/>
    <property type="match status" value="1"/>
</dbReference>
<dbReference type="SUPFAM" id="SSF53474">
    <property type="entry name" value="alpha/beta-Hydrolases"/>
    <property type="match status" value="1"/>
</dbReference>
<feature type="chain" id="PRO_5029903186" description="Palmitoyl-protein thioesterase 1" evidence="10">
    <location>
        <begin position="17"/>
        <end position="313"/>
    </location>
</feature>
<dbReference type="Pfam" id="PF02089">
    <property type="entry name" value="Palm_thioest"/>
    <property type="match status" value="1"/>
</dbReference>
<evidence type="ECO:0000256" key="10">
    <source>
        <dbReference type="SAM" id="SignalP"/>
    </source>
</evidence>
<dbReference type="OrthoDB" id="10263094at2759"/>
<comment type="catalytic activity">
    <reaction evidence="9">
        <text>S-hexadecanoyl-L-cysteinyl-[protein] + H2O = L-cysteinyl-[protein] + hexadecanoate + H(+)</text>
        <dbReference type="Rhea" id="RHEA:19233"/>
        <dbReference type="Rhea" id="RHEA-COMP:10131"/>
        <dbReference type="Rhea" id="RHEA-COMP:11032"/>
        <dbReference type="ChEBI" id="CHEBI:7896"/>
        <dbReference type="ChEBI" id="CHEBI:15377"/>
        <dbReference type="ChEBI" id="CHEBI:15378"/>
        <dbReference type="ChEBI" id="CHEBI:29950"/>
        <dbReference type="ChEBI" id="CHEBI:74151"/>
        <dbReference type="EC" id="3.1.2.22"/>
    </reaction>
    <physiologicalReaction direction="left-to-right" evidence="9">
        <dbReference type="Rhea" id="RHEA:19234"/>
    </physiologicalReaction>
</comment>
<dbReference type="FunFam" id="3.40.50.1820:FF:000107">
    <property type="entry name" value="Palmitoyl-protein thioesterase 1"/>
    <property type="match status" value="1"/>
</dbReference>
<evidence type="ECO:0000256" key="2">
    <source>
        <dbReference type="ARBA" id="ARBA00012423"/>
    </source>
</evidence>
<dbReference type="GO" id="GO:0006898">
    <property type="term" value="P:receptor-mediated endocytosis"/>
    <property type="evidence" value="ECO:0007669"/>
    <property type="project" value="TreeGrafter"/>
</dbReference>
<keyword evidence="4 10" id="KW-0732">Signal</keyword>
<dbReference type="PRINTS" id="PR00414">
    <property type="entry name" value="PPTHIESTRASE"/>
</dbReference>